<keyword evidence="3" id="KW-1185">Reference proteome</keyword>
<feature type="region of interest" description="Disordered" evidence="1">
    <location>
        <begin position="331"/>
        <end position="352"/>
    </location>
</feature>
<evidence type="ECO:0000313" key="3">
    <source>
        <dbReference type="Proteomes" id="UP000603708"/>
    </source>
</evidence>
<dbReference type="CDD" id="cd00090">
    <property type="entry name" value="HTH_ARSR"/>
    <property type="match status" value="1"/>
</dbReference>
<organism evidence="2 3">
    <name type="scientific">Streptomyces sulfonofaciens</name>
    <dbReference type="NCBI Taxonomy" id="68272"/>
    <lineage>
        <taxon>Bacteria</taxon>
        <taxon>Bacillati</taxon>
        <taxon>Actinomycetota</taxon>
        <taxon>Actinomycetes</taxon>
        <taxon>Kitasatosporales</taxon>
        <taxon>Streptomycetaceae</taxon>
        <taxon>Streptomyces</taxon>
    </lineage>
</organism>
<dbReference type="SUPFAM" id="SSF46785">
    <property type="entry name" value="Winged helix' DNA-binding domain"/>
    <property type="match status" value="1"/>
</dbReference>
<proteinExistence type="predicted"/>
<dbReference type="Gene3D" id="1.10.10.10">
    <property type="entry name" value="Winged helix-like DNA-binding domain superfamily/Winged helix DNA-binding domain"/>
    <property type="match status" value="1"/>
</dbReference>
<dbReference type="Proteomes" id="UP000603708">
    <property type="component" value="Unassembled WGS sequence"/>
</dbReference>
<evidence type="ECO:0000256" key="1">
    <source>
        <dbReference type="SAM" id="MobiDB-lite"/>
    </source>
</evidence>
<dbReference type="InterPro" id="IPR011991">
    <property type="entry name" value="ArsR-like_HTH"/>
</dbReference>
<dbReference type="InterPro" id="IPR036390">
    <property type="entry name" value="WH_DNA-bd_sf"/>
</dbReference>
<dbReference type="EMBL" id="BNCD01000009">
    <property type="protein sequence ID" value="GHH80245.1"/>
    <property type="molecule type" value="Genomic_DNA"/>
</dbReference>
<reference evidence="2" key="1">
    <citation type="journal article" date="2014" name="Int. J. Syst. Evol. Microbiol.">
        <title>Complete genome sequence of Corynebacterium casei LMG S-19264T (=DSM 44701T), isolated from a smear-ripened cheese.</title>
        <authorList>
            <consortium name="US DOE Joint Genome Institute (JGI-PGF)"/>
            <person name="Walter F."/>
            <person name="Albersmeier A."/>
            <person name="Kalinowski J."/>
            <person name="Ruckert C."/>
        </authorList>
    </citation>
    <scope>NUCLEOTIDE SEQUENCE</scope>
    <source>
        <strain evidence="2">JCM 5069</strain>
    </source>
</reference>
<name>A0A919L0E7_9ACTN</name>
<gene>
    <name evidence="2" type="ORF">GCM10018793_34980</name>
</gene>
<protein>
    <submittedName>
        <fullName evidence="2">Transcriptional regulator</fullName>
    </submittedName>
</protein>
<dbReference type="RefSeq" id="WP_189932994.1">
    <property type="nucleotide sequence ID" value="NZ_BNCD01000009.1"/>
</dbReference>
<comment type="caution">
    <text evidence="2">The sequence shown here is derived from an EMBL/GenBank/DDBJ whole genome shotgun (WGS) entry which is preliminary data.</text>
</comment>
<sequence length="372" mass="41031">MLRVHFTADDLVRIRLLSQPNPLWEILLSFFCLREQRKRIFLQAWARQLRTDAQRWKKIVPAARLMAGLAPQGPYFPDFLTPAQGCTGLDTGLDAIAGTPRRRLTHELNLLAECNRRKDRTTPSWLASFAAGDANALAHLTRTLRDYHETAIAQNQAEVASVIGTDVALRTRALLNGGVEGLLRSFEPLMVWTPPVLHVRYDYDRDLHLCGRGLFLVPSYYCHGSAVSTADRELTPVIIYPIATRQRWRQTAGSKPNDHLTRLLGATRASVLHAAGTSLTTTDLARVLSTSPASISRHTKVLRENNLLTTCRQGNSVLHVLTELGRELVRGEPTGFGRPSSGTAEADGGPAGRVGMYAQTRSCAGTRPGVRC</sequence>
<accession>A0A919L0E7</accession>
<evidence type="ECO:0000313" key="2">
    <source>
        <dbReference type="EMBL" id="GHH80245.1"/>
    </source>
</evidence>
<dbReference type="InterPro" id="IPR036388">
    <property type="entry name" value="WH-like_DNA-bd_sf"/>
</dbReference>
<dbReference type="AlphaFoldDB" id="A0A919L0E7"/>
<reference evidence="2" key="2">
    <citation type="submission" date="2020-09" db="EMBL/GenBank/DDBJ databases">
        <authorList>
            <person name="Sun Q."/>
            <person name="Ohkuma M."/>
        </authorList>
    </citation>
    <scope>NUCLEOTIDE SEQUENCE</scope>
    <source>
        <strain evidence="2">JCM 5069</strain>
    </source>
</reference>